<gene>
    <name evidence="4" type="ORF">CCACVL1_15219</name>
</gene>
<evidence type="ECO:0000256" key="2">
    <source>
        <dbReference type="ARBA" id="ARBA00023054"/>
    </source>
</evidence>
<dbReference type="PANTHER" id="PTHR31580:SF49">
    <property type="entry name" value="FILAMENT-LIKE PLANT PROTEIN 3"/>
    <property type="match status" value="1"/>
</dbReference>
<accession>A0A1R3I3A2</accession>
<evidence type="ECO:0000256" key="1">
    <source>
        <dbReference type="ARBA" id="ARBA00005921"/>
    </source>
</evidence>
<dbReference type="STRING" id="210143.A0A1R3I3A2"/>
<reference evidence="4 5" key="1">
    <citation type="submission" date="2013-09" db="EMBL/GenBank/DDBJ databases">
        <title>Corchorus capsularis genome sequencing.</title>
        <authorList>
            <person name="Alam M."/>
            <person name="Haque M.S."/>
            <person name="Islam M.S."/>
            <person name="Emdad E.M."/>
            <person name="Islam M.M."/>
            <person name="Ahmed B."/>
            <person name="Halim A."/>
            <person name="Hossen Q.M.M."/>
            <person name="Hossain M.Z."/>
            <person name="Ahmed R."/>
            <person name="Khan M.M."/>
            <person name="Islam R."/>
            <person name="Rashid M.M."/>
            <person name="Khan S.A."/>
            <person name="Rahman M.S."/>
            <person name="Alam M."/>
        </authorList>
    </citation>
    <scope>NUCLEOTIDE SEQUENCE [LARGE SCALE GENOMIC DNA]</scope>
    <source>
        <strain evidence="5">cv. CVL-1</strain>
        <tissue evidence="4">Whole seedling</tissue>
    </source>
</reference>
<feature type="coiled-coil region" evidence="3">
    <location>
        <begin position="35"/>
        <end position="62"/>
    </location>
</feature>
<keyword evidence="2 3" id="KW-0175">Coiled coil</keyword>
<proteinExistence type="inferred from homology"/>
<evidence type="ECO:0000313" key="4">
    <source>
        <dbReference type="EMBL" id="OMO77053.1"/>
    </source>
</evidence>
<dbReference type="Gramene" id="OMO77053">
    <property type="protein sequence ID" value="OMO77053"/>
    <property type="gene ID" value="CCACVL1_15219"/>
</dbReference>
<protein>
    <submittedName>
        <fullName evidence="4">Uncharacterized protein</fullName>
    </submittedName>
</protein>
<comment type="similarity">
    <text evidence="1">Belongs to the FPP family.</text>
</comment>
<dbReference type="InterPro" id="IPR029064">
    <property type="entry name" value="Ribosomal_eL30-like_sf"/>
</dbReference>
<dbReference type="Pfam" id="PF05911">
    <property type="entry name" value="FPP"/>
    <property type="match status" value="1"/>
</dbReference>
<keyword evidence="5" id="KW-1185">Reference proteome</keyword>
<organism evidence="4 5">
    <name type="scientific">Corchorus capsularis</name>
    <name type="common">Jute</name>
    <dbReference type="NCBI Taxonomy" id="210143"/>
    <lineage>
        <taxon>Eukaryota</taxon>
        <taxon>Viridiplantae</taxon>
        <taxon>Streptophyta</taxon>
        <taxon>Embryophyta</taxon>
        <taxon>Tracheophyta</taxon>
        <taxon>Spermatophyta</taxon>
        <taxon>Magnoliopsida</taxon>
        <taxon>eudicotyledons</taxon>
        <taxon>Gunneridae</taxon>
        <taxon>Pentapetalae</taxon>
        <taxon>rosids</taxon>
        <taxon>malvids</taxon>
        <taxon>Malvales</taxon>
        <taxon>Malvaceae</taxon>
        <taxon>Grewioideae</taxon>
        <taxon>Apeibeae</taxon>
        <taxon>Corchorus</taxon>
    </lineage>
</organism>
<dbReference type="OrthoDB" id="1926355at2759"/>
<dbReference type="PANTHER" id="PTHR31580">
    <property type="entry name" value="FILAMENT-LIKE PLANT PROTEIN 4"/>
    <property type="match status" value="1"/>
</dbReference>
<dbReference type="Proteomes" id="UP000188268">
    <property type="component" value="Unassembled WGS sequence"/>
</dbReference>
<sequence length="80" mass="9260">MTVRIQRQKRILEQRFKVPHALNQFTKIVHKNLGWEKAMKEVLALKQQLDAATKKHAAVEDQVGHLHGALKKCVRQLKQA</sequence>
<evidence type="ECO:0000313" key="5">
    <source>
        <dbReference type="Proteomes" id="UP000188268"/>
    </source>
</evidence>
<evidence type="ECO:0000256" key="3">
    <source>
        <dbReference type="SAM" id="Coils"/>
    </source>
</evidence>
<dbReference type="InterPro" id="IPR008587">
    <property type="entry name" value="FPP_plant"/>
</dbReference>
<name>A0A1R3I3A2_COCAP</name>
<dbReference type="AlphaFoldDB" id="A0A1R3I3A2"/>
<dbReference type="Gene3D" id="3.30.1330.30">
    <property type="match status" value="1"/>
</dbReference>
<dbReference type="EMBL" id="AWWV01010814">
    <property type="protein sequence ID" value="OMO77053.1"/>
    <property type="molecule type" value="Genomic_DNA"/>
</dbReference>
<comment type="caution">
    <text evidence="4">The sequence shown here is derived from an EMBL/GenBank/DDBJ whole genome shotgun (WGS) entry which is preliminary data.</text>
</comment>